<dbReference type="AlphaFoldDB" id="Q69V44"/>
<gene>
    <name evidence="3" type="ORF">P0648E08.1</name>
    <name evidence="2" type="ORF">P0698A06.27</name>
</gene>
<proteinExistence type="predicted"/>
<evidence type="ECO:0000313" key="3">
    <source>
        <dbReference type="EMBL" id="BAD35634.1"/>
    </source>
</evidence>
<name>Q69V44_ORYSJ</name>
<reference evidence="2" key="1">
    <citation type="submission" date="2001-04" db="EMBL/GenBank/DDBJ databases">
        <title>Oryza sativa nipponbare(GA3) genomic DNA, chromosome 6, PAC clone:P0698A06.</title>
        <authorList>
            <person name="Sasaki T."/>
            <person name="Matsumoto T."/>
            <person name="Yamamoto K."/>
        </authorList>
    </citation>
    <scope>NUCLEOTIDE SEQUENCE</scope>
</reference>
<reference evidence="4" key="3">
    <citation type="journal article" date="2005" name="Nature">
        <title>The map-based sequence of the rice genome.</title>
        <authorList>
            <consortium name="International rice genome sequencing project (IRGSP)"/>
            <person name="Matsumoto T."/>
            <person name="Wu J."/>
            <person name="Kanamori H."/>
            <person name="Katayose Y."/>
            <person name="Fujisawa M."/>
            <person name="Namiki N."/>
            <person name="Mizuno H."/>
            <person name="Yamamoto K."/>
            <person name="Antonio B.A."/>
            <person name="Baba T."/>
            <person name="Sakata K."/>
            <person name="Nagamura Y."/>
            <person name="Aoki H."/>
            <person name="Arikawa K."/>
            <person name="Arita K."/>
            <person name="Bito T."/>
            <person name="Chiden Y."/>
            <person name="Fujitsuka N."/>
            <person name="Fukunaka R."/>
            <person name="Hamada M."/>
            <person name="Harada C."/>
            <person name="Hayashi A."/>
            <person name="Hijishita S."/>
            <person name="Honda M."/>
            <person name="Hosokawa S."/>
            <person name="Ichikawa Y."/>
            <person name="Idonuma A."/>
            <person name="Iijima M."/>
            <person name="Ikeda M."/>
            <person name="Ikeno M."/>
            <person name="Ito K."/>
            <person name="Ito S."/>
            <person name="Ito T."/>
            <person name="Ito Y."/>
            <person name="Ito Y."/>
            <person name="Iwabuchi A."/>
            <person name="Kamiya K."/>
            <person name="Karasawa W."/>
            <person name="Kurita K."/>
            <person name="Katagiri S."/>
            <person name="Kikuta A."/>
            <person name="Kobayashi H."/>
            <person name="Kobayashi N."/>
            <person name="Machita K."/>
            <person name="Maehara T."/>
            <person name="Masukawa M."/>
            <person name="Mizubayashi T."/>
            <person name="Mukai Y."/>
            <person name="Nagasaki H."/>
            <person name="Nagata Y."/>
            <person name="Naito S."/>
            <person name="Nakashima M."/>
            <person name="Nakama Y."/>
            <person name="Nakamichi Y."/>
            <person name="Nakamura M."/>
            <person name="Meguro A."/>
            <person name="Negishi M."/>
            <person name="Ohta I."/>
            <person name="Ohta T."/>
            <person name="Okamoto M."/>
            <person name="Ono N."/>
            <person name="Saji S."/>
            <person name="Sakaguchi M."/>
            <person name="Sakai K."/>
            <person name="Shibata M."/>
            <person name="Shimokawa T."/>
            <person name="Song J."/>
            <person name="Takazaki Y."/>
            <person name="Terasawa K."/>
            <person name="Tsugane M."/>
            <person name="Tsuji K."/>
            <person name="Ueda S."/>
            <person name="Waki K."/>
            <person name="Yamagata H."/>
            <person name="Yamamoto M."/>
            <person name="Yamamoto S."/>
            <person name="Yamane H."/>
            <person name="Yoshiki S."/>
            <person name="Yoshihara R."/>
            <person name="Yukawa K."/>
            <person name="Zhong H."/>
            <person name="Yano M."/>
            <person name="Yuan Q."/>
            <person name="Ouyang S."/>
            <person name="Liu J."/>
            <person name="Jones K.M."/>
            <person name="Gansberger K."/>
            <person name="Moffat K."/>
            <person name="Hill J."/>
            <person name="Bera J."/>
            <person name="Fadrosh D."/>
            <person name="Jin S."/>
            <person name="Johri S."/>
            <person name="Kim M."/>
            <person name="Overton L."/>
            <person name="Reardon M."/>
            <person name="Tsitrin T."/>
            <person name="Vuong H."/>
            <person name="Weaver B."/>
            <person name="Ciecko A."/>
            <person name="Tallon L."/>
            <person name="Jackson J."/>
            <person name="Pai G."/>
            <person name="Aken S.V."/>
            <person name="Utterback T."/>
            <person name="Reidmuller S."/>
            <person name="Feldblyum T."/>
            <person name="Hsiao J."/>
            <person name="Zismann V."/>
            <person name="Iobst S."/>
            <person name="de Vazeille A.R."/>
            <person name="Buell C.R."/>
            <person name="Ying K."/>
            <person name="Li Y."/>
            <person name="Lu T."/>
            <person name="Huang Y."/>
            <person name="Zhao Q."/>
            <person name="Feng Q."/>
            <person name="Zhang L."/>
            <person name="Zhu J."/>
            <person name="Weng Q."/>
            <person name="Mu J."/>
            <person name="Lu Y."/>
            <person name="Fan D."/>
            <person name="Liu Y."/>
            <person name="Guan J."/>
            <person name="Zhang Y."/>
            <person name="Yu S."/>
            <person name="Liu X."/>
            <person name="Zhang Y."/>
            <person name="Hong G."/>
            <person name="Han B."/>
            <person name="Choisne N."/>
            <person name="Demange N."/>
            <person name="Orjeda G."/>
            <person name="Samain S."/>
            <person name="Cattolico L."/>
            <person name="Pelletier E."/>
            <person name="Couloux A."/>
            <person name="Segurens B."/>
            <person name="Wincker P."/>
            <person name="D'Hont A."/>
            <person name="Scarpelli C."/>
            <person name="Weissenbach J."/>
            <person name="Salanoubat M."/>
            <person name="Quetier F."/>
            <person name="Yu Y."/>
            <person name="Kim H.R."/>
            <person name="Rambo T."/>
            <person name="Currie J."/>
            <person name="Collura K."/>
            <person name="Luo M."/>
            <person name="Yang T."/>
            <person name="Ammiraju J.S.S."/>
            <person name="Engler F."/>
            <person name="Soderlund C."/>
            <person name="Wing R.A."/>
            <person name="Palmer L.E."/>
            <person name="de la Bastide M."/>
            <person name="Spiegel L."/>
            <person name="Nascimento L."/>
            <person name="Zutavern T."/>
            <person name="O'Shaughnessy A."/>
            <person name="Dike S."/>
            <person name="Dedhia N."/>
            <person name="Preston R."/>
            <person name="Balija V."/>
            <person name="McCombie W.R."/>
            <person name="Chow T."/>
            <person name="Chen H."/>
            <person name="Chung M."/>
            <person name="Chen C."/>
            <person name="Shaw J."/>
            <person name="Wu H."/>
            <person name="Hsiao K."/>
            <person name="Chao Y."/>
            <person name="Chu M."/>
            <person name="Cheng C."/>
            <person name="Hour A."/>
            <person name="Lee P."/>
            <person name="Lin S."/>
            <person name="Lin Y."/>
            <person name="Liou J."/>
            <person name="Liu S."/>
            <person name="Hsing Y."/>
            <person name="Raghuvanshi S."/>
            <person name="Mohanty A."/>
            <person name="Bharti A.K."/>
            <person name="Gaur A."/>
            <person name="Gupta V."/>
            <person name="Kumar D."/>
            <person name="Ravi V."/>
            <person name="Vij S."/>
            <person name="Kapur A."/>
            <person name="Khurana P."/>
            <person name="Khurana P."/>
            <person name="Khurana J.P."/>
            <person name="Tyagi A.K."/>
            <person name="Gaikwad K."/>
            <person name="Singh A."/>
            <person name="Dalal V."/>
            <person name="Srivastava S."/>
            <person name="Dixit A."/>
            <person name="Pal A.K."/>
            <person name="Ghazi I.A."/>
            <person name="Yadav M."/>
            <person name="Pandit A."/>
            <person name="Bhargava A."/>
            <person name="Sureshbabu K."/>
            <person name="Batra K."/>
            <person name="Sharma T.R."/>
            <person name="Mohapatra T."/>
            <person name="Singh N.K."/>
            <person name="Messing J."/>
            <person name="Nelson A.B."/>
            <person name="Fuks G."/>
            <person name="Kavchok S."/>
            <person name="Keizer G."/>
            <person name="Linton E."/>
            <person name="Llaca V."/>
            <person name="Song R."/>
            <person name="Tanyolac B."/>
            <person name="Young S."/>
            <person name="Ho-Il K."/>
            <person name="Hahn J.H."/>
            <person name="Sangsakoo G."/>
            <person name="Vanavichit A."/>
            <person name="de Mattos Luiz.A.T."/>
            <person name="Zimmer P.D."/>
            <person name="Malone G."/>
            <person name="Dellagostin O."/>
            <person name="de Oliveira A.C."/>
            <person name="Bevan M."/>
            <person name="Bancroft I."/>
            <person name="Minx P."/>
            <person name="Cordum H."/>
            <person name="Wilson R."/>
            <person name="Cheng Z."/>
            <person name="Jin W."/>
            <person name="Jiang J."/>
            <person name="Leong S.A."/>
            <person name="Iwama H."/>
            <person name="Gojobori T."/>
            <person name="Itoh T."/>
            <person name="Niimura Y."/>
            <person name="Fujii Y."/>
            <person name="Habara T."/>
            <person name="Sakai H."/>
            <person name="Sato Y."/>
            <person name="Wilson G."/>
            <person name="Kumar K."/>
            <person name="McCouch S."/>
            <person name="Juretic N."/>
            <person name="Hoen D."/>
            <person name="Wright S."/>
            <person name="Bruskiewich R."/>
            <person name="Bureau T."/>
            <person name="Miyao A."/>
            <person name="Hirochika H."/>
            <person name="Nishikawa T."/>
            <person name="Kadowaki K."/>
            <person name="Sugiura M."/>
            <person name="Burr B."/>
            <person name="Sasaki T."/>
        </authorList>
    </citation>
    <scope>NUCLEOTIDE SEQUENCE [LARGE SCALE GENOMIC DNA]</scope>
    <source>
        <strain evidence="4">cv. Nipponbare</strain>
    </source>
</reference>
<organism evidence="3 4">
    <name type="scientific">Oryza sativa subsp. japonica</name>
    <name type="common">Rice</name>
    <dbReference type="NCBI Taxonomy" id="39947"/>
    <lineage>
        <taxon>Eukaryota</taxon>
        <taxon>Viridiplantae</taxon>
        <taxon>Streptophyta</taxon>
        <taxon>Embryophyta</taxon>
        <taxon>Tracheophyta</taxon>
        <taxon>Spermatophyta</taxon>
        <taxon>Magnoliopsida</taxon>
        <taxon>Liliopsida</taxon>
        <taxon>Poales</taxon>
        <taxon>Poaceae</taxon>
        <taxon>BOP clade</taxon>
        <taxon>Oryzoideae</taxon>
        <taxon>Oryzeae</taxon>
        <taxon>Oryzinae</taxon>
        <taxon>Oryza</taxon>
        <taxon>Oryza sativa</taxon>
    </lineage>
</organism>
<protein>
    <submittedName>
        <fullName evidence="3">Uncharacterized protein</fullName>
    </submittedName>
</protein>
<sequence length="88" mass="9837">MQPNTALTEEPQNFAALTDRGRGAEAGEAAAREWVWRTKGEEEEEAEEEEEEEEEKCGFLAAEPAQGRGAENADDSRKVSTYSFCFVY</sequence>
<evidence type="ECO:0000256" key="1">
    <source>
        <dbReference type="SAM" id="MobiDB-lite"/>
    </source>
</evidence>
<feature type="region of interest" description="Disordered" evidence="1">
    <location>
        <begin position="1"/>
        <end position="74"/>
    </location>
</feature>
<accession>Q69V44</accession>
<reference evidence="3" key="2">
    <citation type="submission" date="2001-10" db="EMBL/GenBank/DDBJ databases">
        <title>Oryza sativa nipponbare(GA3) genomic DNA, chromosome 6, PAC clone:P0648E08.</title>
        <authorList>
            <person name="Sasaki T."/>
            <person name="Matsumoto T."/>
            <person name="Yamamoto K."/>
        </authorList>
    </citation>
    <scope>NUCLEOTIDE SEQUENCE</scope>
</reference>
<feature type="compositionally biased region" description="Acidic residues" evidence="1">
    <location>
        <begin position="41"/>
        <end position="55"/>
    </location>
</feature>
<reference evidence="4" key="4">
    <citation type="journal article" date="2008" name="Nucleic Acids Res.">
        <title>The rice annotation project database (RAP-DB): 2008 update.</title>
        <authorList>
            <consortium name="The rice annotation project (RAP)"/>
        </authorList>
    </citation>
    <scope>GENOME REANNOTATION</scope>
    <source>
        <strain evidence="4">cv. Nipponbare</strain>
    </source>
</reference>
<dbReference type="Proteomes" id="UP000000763">
    <property type="component" value="Chromosome 6"/>
</dbReference>
<evidence type="ECO:0000313" key="4">
    <source>
        <dbReference type="Proteomes" id="UP000000763"/>
    </source>
</evidence>
<dbReference type="EMBL" id="AP004280">
    <property type="protein sequence ID" value="BAD35634.1"/>
    <property type="molecule type" value="Genomic_DNA"/>
</dbReference>
<evidence type="ECO:0000313" key="2">
    <source>
        <dbReference type="EMBL" id="BAD35277.1"/>
    </source>
</evidence>
<dbReference type="EMBL" id="AP003514">
    <property type="protein sequence ID" value="BAD35277.1"/>
    <property type="molecule type" value="Genomic_DNA"/>
</dbReference>
<feature type="compositionally biased region" description="Basic and acidic residues" evidence="1">
    <location>
        <begin position="19"/>
        <end position="40"/>
    </location>
</feature>
<feature type="compositionally biased region" description="Polar residues" evidence="1">
    <location>
        <begin position="1"/>
        <end position="11"/>
    </location>
</feature>